<keyword evidence="3" id="KW-1185">Reference proteome</keyword>
<dbReference type="PROSITE" id="PS50097">
    <property type="entry name" value="BTB"/>
    <property type="match status" value="1"/>
</dbReference>
<evidence type="ECO:0000259" key="1">
    <source>
        <dbReference type="PROSITE" id="PS50097"/>
    </source>
</evidence>
<dbReference type="OrthoDB" id="3036049at2759"/>
<evidence type="ECO:0000313" key="2">
    <source>
        <dbReference type="EMBL" id="KZT67627.1"/>
    </source>
</evidence>
<protein>
    <recommendedName>
        <fullName evidence="1">BTB domain-containing protein</fullName>
    </recommendedName>
</protein>
<name>A0A165P113_9APHY</name>
<dbReference type="Pfam" id="PF00651">
    <property type="entry name" value="BTB"/>
    <property type="match status" value="1"/>
</dbReference>
<proteinExistence type="predicted"/>
<sequence length="332" mass="37618">MDHPAQVNECDHAFVRDDEIWFSDGNIVLEAQGHAFKVYQGLLAHISEVFRDLFTVAQPSGMETFDGCPLISLTDHPDEFRHLLRAVFPGRRITADERLEFTIVAAVVRLSHKYQINYVREAYLSRLKSCFCTDFDTWNSVSDDHGSKVMSFRDTDAIAAVNIARLTGTDTMLPSALFQCCELDPERLLKGVARADGTCETLSLQDTAKSILGRQTLIMGAISTAFSTLDPDKLPPECSQNHVCRHTIGCLRAEFMNREPSSIKSFLWRPKVLISGSPEVWASVFRSLQRRCYLCQSCLDVLCNAQQAKNRKRWARLPRLLDLEMPVDWPEE</sequence>
<dbReference type="EMBL" id="KV429074">
    <property type="protein sequence ID" value="KZT67627.1"/>
    <property type="molecule type" value="Genomic_DNA"/>
</dbReference>
<organism evidence="2 3">
    <name type="scientific">Daedalea quercina L-15889</name>
    <dbReference type="NCBI Taxonomy" id="1314783"/>
    <lineage>
        <taxon>Eukaryota</taxon>
        <taxon>Fungi</taxon>
        <taxon>Dikarya</taxon>
        <taxon>Basidiomycota</taxon>
        <taxon>Agaricomycotina</taxon>
        <taxon>Agaricomycetes</taxon>
        <taxon>Polyporales</taxon>
        <taxon>Fomitopsis</taxon>
    </lineage>
</organism>
<reference evidence="2 3" key="1">
    <citation type="journal article" date="2016" name="Mol. Biol. Evol.">
        <title>Comparative Genomics of Early-Diverging Mushroom-Forming Fungi Provides Insights into the Origins of Lignocellulose Decay Capabilities.</title>
        <authorList>
            <person name="Nagy L.G."/>
            <person name="Riley R."/>
            <person name="Tritt A."/>
            <person name="Adam C."/>
            <person name="Daum C."/>
            <person name="Floudas D."/>
            <person name="Sun H."/>
            <person name="Yadav J.S."/>
            <person name="Pangilinan J."/>
            <person name="Larsson K.H."/>
            <person name="Matsuura K."/>
            <person name="Barry K."/>
            <person name="Labutti K."/>
            <person name="Kuo R."/>
            <person name="Ohm R.A."/>
            <person name="Bhattacharya S.S."/>
            <person name="Shirouzu T."/>
            <person name="Yoshinaga Y."/>
            <person name="Martin F.M."/>
            <person name="Grigoriev I.V."/>
            <person name="Hibbett D.S."/>
        </authorList>
    </citation>
    <scope>NUCLEOTIDE SEQUENCE [LARGE SCALE GENOMIC DNA]</scope>
    <source>
        <strain evidence="2 3">L-15889</strain>
    </source>
</reference>
<dbReference type="STRING" id="1314783.A0A165P113"/>
<dbReference type="CDD" id="cd18186">
    <property type="entry name" value="BTB_POZ_ZBTB_KLHL-like"/>
    <property type="match status" value="1"/>
</dbReference>
<dbReference type="InterPro" id="IPR011333">
    <property type="entry name" value="SKP1/BTB/POZ_sf"/>
</dbReference>
<dbReference type="Proteomes" id="UP000076727">
    <property type="component" value="Unassembled WGS sequence"/>
</dbReference>
<dbReference type="InterPro" id="IPR000210">
    <property type="entry name" value="BTB/POZ_dom"/>
</dbReference>
<gene>
    <name evidence="2" type="ORF">DAEQUDRAFT_384018</name>
</gene>
<dbReference type="SMART" id="SM00225">
    <property type="entry name" value="BTB"/>
    <property type="match status" value="1"/>
</dbReference>
<feature type="domain" description="BTB" evidence="1">
    <location>
        <begin position="23"/>
        <end position="96"/>
    </location>
</feature>
<dbReference type="SUPFAM" id="SSF54695">
    <property type="entry name" value="POZ domain"/>
    <property type="match status" value="1"/>
</dbReference>
<accession>A0A165P113</accession>
<dbReference type="Gene3D" id="3.30.710.10">
    <property type="entry name" value="Potassium Channel Kv1.1, Chain A"/>
    <property type="match status" value="1"/>
</dbReference>
<dbReference type="AlphaFoldDB" id="A0A165P113"/>
<evidence type="ECO:0000313" key="3">
    <source>
        <dbReference type="Proteomes" id="UP000076727"/>
    </source>
</evidence>